<dbReference type="Proteomes" id="UP000276133">
    <property type="component" value="Unassembled WGS sequence"/>
</dbReference>
<name>A0A3M7T5P9_BRAPC</name>
<accession>A0A3M7T5P9</accession>
<evidence type="ECO:0000313" key="2">
    <source>
        <dbReference type="Proteomes" id="UP000276133"/>
    </source>
</evidence>
<evidence type="ECO:0000313" key="1">
    <source>
        <dbReference type="EMBL" id="RNA43257.1"/>
    </source>
</evidence>
<protein>
    <submittedName>
        <fullName evidence="1">Uncharacterized protein</fullName>
    </submittedName>
</protein>
<comment type="caution">
    <text evidence="1">The sequence shown here is derived from an EMBL/GenBank/DDBJ whole genome shotgun (WGS) entry which is preliminary data.</text>
</comment>
<dbReference type="AlphaFoldDB" id="A0A3M7T5P9"/>
<dbReference type="EMBL" id="REGN01000245">
    <property type="protein sequence ID" value="RNA43257.1"/>
    <property type="molecule type" value="Genomic_DNA"/>
</dbReference>
<keyword evidence="2" id="KW-1185">Reference proteome</keyword>
<gene>
    <name evidence="1" type="ORF">BpHYR1_022910</name>
</gene>
<sequence>MMSVFSLIFNYRTPKPGFFKLKSRGYNETFFEKPRASSIYYGGGAIAKTILVPRGSKQEFTSKSRWSFLVKKIVARLKCFLLAQVKAFKFKF</sequence>
<organism evidence="1 2">
    <name type="scientific">Brachionus plicatilis</name>
    <name type="common">Marine rotifer</name>
    <name type="synonym">Brachionus muelleri</name>
    <dbReference type="NCBI Taxonomy" id="10195"/>
    <lineage>
        <taxon>Eukaryota</taxon>
        <taxon>Metazoa</taxon>
        <taxon>Spiralia</taxon>
        <taxon>Gnathifera</taxon>
        <taxon>Rotifera</taxon>
        <taxon>Eurotatoria</taxon>
        <taxon>Monogononta</taxon>
        <taxon>Pseudotrocha</taxon>
        <taxon>Ploima</taxon>
        <taxon>Brachionidae</taxon>
        <taxon>Brachionus</taxon>
    </lineage>
</organism>
<proteinExistence type="predicted"/>
<reference evidence="1 2" key="1">
    <citation type="journal article" date="2018" name="Sci. Rep.">
        <title>Genomic signatures of local adaptation to the degree of environmental predictability in rotifers.</title>
        <authorList>
            <person name="Franch-Gras L."/>
            <person name="Hahn C."/>
            <person name="Garcia-Roger E.M."/>
            <person name="Carmona M.J."/>
            <person name="Serra M."/>
            <person name="Gomez A."/>
        </authorList>
    </citation>
    <scope>NUCLEOTIDE SEQUENCE [LARGE SCALE GENOMIC DNA]</scope>
    <source>
        <strain evidence="1">HYR1</strain>
    </source>
</reference>